<dbReference type="GO" id="GO:0003676">
    <property type="term" value="F:nucleic acid binding"/>
    <property type="evidence" value="ECO:0007669"/>
    <property type="project" value="InterPro"/>
</dbReference>
<protein>
    <submittedName>
        <fullName evidence="1">Uncharacterized protein</fullName>
    </submittedName>
</protein>
<dbReference type="Gene3D" id="3.30.420.10">
    <property type="entry name" value="Ribonuclease H-like superfamily/Ribonuclease H"/>
    <property type="match status" value="1"/>
</dbReference>
<proteinExistence type="predicted"/>
<accession>A0A8T5GE59</accession>
<comment type="caution">
    <text evidence="1">The sequence shown here is derived from an EMBL/GenBank/DDBJ whole genome shotgun (WGS) entry which is preliminary data.</text>
</comment>
<sequence length="205" mass="24076">MGFLFLDIESFVDPAQERSGLNPHYENSKVFGIAYNYYPLGAAPKAPQIKEPTFLFEWEIGSEKELLEKFYNILKEIYQKDSMLKVVGFNHLAYDLPYLFSRMTHHDIDSKQMLFDALFSFPRHIDLAQLGMAVSELTKKNEDFRCISQKAINAYYDIPIKEDSGKDLTSYYLREDYGKIKKYCTEEFTFELLYQSVLEQFLVQN</sequence>
<evidence type="ECO:0000313" key="1">
    <source>
        <dbReference type="EMBL" id="MBT4870251.1"/>
    </source>
</evidence>
<dbReference type="Proteomes" id="UP000722459">
    <property type="component" value="Unassembled WGS sequence"/>
</dbReference>
<organism evidence="1 2">
    <name type="scientific">Candidatus Iainarchaeum sp</name>
    <dbReference type="NCBI Taxonomy" id="3101447"/>
    <lineage>
        <taxon>Archaea</taxon>
        <taxon>Candidatus Iainarchaeota</taxon>
        <taxon>Candidatus Iainarchaeia</taxon>
        <taxon>Candidatus Iainarchaeales</taxon>
        <taxon>Candidatus Iainarchaeaceae</taxon>
        <taxon>Candidatus Iainarchaeum</taxon>
    </lineage>
</organism>
<dbReference type="SUPFAM" id="SSF53098">
    <property type="entry name" value="Ribonuclease H-like"/>
    <property type="match status" value="1"/>
</dbReference>
<name>A0A8T5GE59_9ARCH</name>
<dbReference type="EMBL" id="JABJNZ010000023">
    <property type="protein sequence ID" value="MBT4870251.1"/>
    <property type="molecule type" value="Genomic_DNA"/>
</dbReference>
<gene>
    <name evidence="1" type="ORF">HON47_01620</name>
</gene>
<dbReference type="InterPro" id="IPR012337">
    <property type="entry name" value="RNaseH-like_sf"/>
</dbReference>
<dbReference type="InterPro" id="IPR036397">
    <property type="entry name" value="RNaseH_sf"/>
</dbReference>
<evidence type="ECO:0000313" key="2">
    <source>
        <dbReference type="Proteomes" id="UP000722459"/>
    </source>
</evidence>
<reference evidence="1" key="1">
    <citation type="journal article" date="2021" name="ISME J.">
        <title>Mercury methylation by metabolically versatile and cosmopolitan marine bacteria.</title>
        <authorList>
            <person name="Lin H."/>
            <person name="Ascher D.B."/>
            <person name="Myung Y."/>
            <person name="Lamborg C.H."/>
            <person name="Hallam S.J."/>
            <person name="Gionfriddo C.M."/>
            <person name="Holt K.E."/>
            <person name="Moreau J.W."/>
        </authorList>
    </citation>
    <scope>NUCLEOTIDE SEQUENCE</scope>
    <source>
        <strain evidence="1">SI075_bin30</strain>
    </source>
</reference>
<dbReference type="AlphaFoldDB" id="A0A8T5GE59"/>